<comment type="subcellular location">
    <subcellularLocation>
        <location evidence="1">Cell inner membrane</location>
        <topology evidence="1">Single-pass membrane protein</topology>
        <orientation evidence="1">Periplasmic side</orientation>
    </subcellularLocation>
</comment>
<accession>A0A3E2NVB6</accession>
<proteinExistence type="inferred from homology"/>
<evidence type="ECO:0000256" key="6">
    <source>
        <dbReference type="ARBA" id="ARBA00022692"/>
    </source>
</evidence>
<dbReference type="GO" id="GO:0031992">
    <property type="term" value="F:energy transducer activity"/>
    <property type="evidence" value="ECO:0007669"/>
    <property type="project" value="TreeGrafter"/>
</dbReference>
<evidence type="ECO:0000256" key="2">
    <source>
        <dbReference type="ARBA" id="ARBA00006555"/>
    </source>
</evidence>
<keyword evidence="3" id="KW-0813">Transport</keyword>
<dbReference type="GO" id="GO:0098797">
    <property type="term" value="C:plasma membrane protein complex"/>
    <property type="evidence" value="ECO:0007669"/>
    <property type="project" value="TreeGrafter"/>
</dbReference>
<feature type="region of interest" description="Disordered" evidence="10">
    <location>
        <begin position="141"/>
        <end position="167"/>
    </location>
</feature>
<reference evidence="13 14" key="1">
    <citation type="submission" date="2018-08" db="EMBL/GenBank/DDBJ databases">
        <title>Mucilaginibacter terrae sp. nov., isolated from manganese diggings.</title>
        <authorList>
            <person name="Huang Y."/>
            <person name="Zhou Z."/>
        </authorList>
    </citation>
    <scope>NUCLEOTIDE SEQUENCE [LARGE SCALE GENOMIC DNA]</scope>
    <source>
        <strain evidence="13 14">ZH6</strain>
    </source>
</reference>
<dbReference type="Proteomes" id="UP000260823">
    <property type="component" value="Unassembled WGS sequence"/>
</dbReference>
<keyword evidence="14" id="KW-1185">Reference proteome</keyword>
<keyword evidence="6 11" id="KW-0812">Transmembrane</keyword>
<dbReference type="PANTHER" id="PTHR33446">
    <property type="entry name" value="PROTEIN TONB-RELATED"/>
    <property type="match status" value="1"/>
</dbReference>
<dbReference type="Pfam" id="PF03544">
    <property type="entry name" value="TonB_C"/>
    <property type="match status" value="1"/>
</dbReference>
<gene>
    <name evidence="13" type="ORF">DYU05_04875</name>
</gene>
<dbReference type="OrthoDB" id="649093at2"/>
<evidence type="ECO:0000256" key="7">
    <source>
        <dbReference type="ARBA" id="ARBA00022927"/>
    </source>
</evidence>
<dbReference type="InterPro" id="IPR006260">
    <property type="entry name" value="TonB/TolA_C"/>
</dbReference>
<dbReference type="Gene3D" id="3.30.1150.10">
    <property type="match status" value="1"/>
</dbReference>
<feature type="domain" description="TonB C-terminal" evidence="12">
    <location>
        <begin position="184"/>
        <end position="276"/>
    </location>
</feature>
<dbReference type="EMBL" id="QWDE01000001">
    <property type="protein sequence ID" value="RFZ84942.1"/>
    <property type="molecule type" value="Genomic_DNA"/>
</dbReference>
<evidence type="ECO:0000256" key="3">
    <source>
        <dbReference type="ARBA" id="ARBA00022448"/>
    </source>
</evidence>
<feature type="compositionally biased region" description="Pro residues" evidence="10">
    <location>
        <begin position="149"/>
        <end position="163"/>
    </location>
</feature>
<feature type="transmembrane region" description="Helical" evidence="11">
    <location>
        <begin position="41"/>
        <end position="62"/>
    </location>
</feature>
<comment type="caution">
    <text evidence="13">The sequence shown here is derived from an EMBL/GenBank/DDBJ whole genome shotgun (WGS) entry which is preliminary data.</text>
</comment>
<keyword evidence="8 11" id="KW-1133">Transmembrane helix</keyword>
<keyword evidence="9 11" id="KW-0472">Membrane</keyword>
<dbReference type="GO" id="GO:0055085">
    <property type="term" value="P:transmembrane transport"/>
    <property type="evidence" value="ECO:0007669"/>
    <property type="project" value="InterPro"/>
</dbReference>
<dbReference type="InterPro" id="IPR037682">
    <property type="entry name" value="TonB_C"/>
</dbReference>
<sequence length="276" mass="29991">MLNTKFDLYNTEWLDVVFTDRNKEYGAYELRNSYSSTMAKAMGHTFGTVAFLCTVAFIIARYTPIEDVVKMIPVKMDDKVIKIILPEKIAQPKQPKQSTPAKQLPATSTTKLTSFVVTKQTVTEEPPIIDQIKGDIGSTTTKGVDGPALAPPADGPVGPPAAPPSTGNELVPFESLEAMPEPMGGFDAFSKFLGKNMHFPSQAEDAGVSGKVIVSFVVEKNGELSNITIVKGAGYGFDQEAARVLKLAKAWKPGKQNGQPVRVRYQIPINFQLPVE</sequence>
<evidence type="ECO:0000313" key="13">
    <source>
        <dbReference type="EMBL" id="RFZ84942.1"/>
    </source>
</evidence>
<keyword evidence="7" id="KW-0653">Protein transport</keyword>
<dbReference type="GO" id="GO:0015031">
    <property type="term" value="P:protein transport"/>
    <property type="evidence" value="ECO:0007669"/>
    <property type="project" value="UniProtKB-KW"/>
</dbReference>
<name>A0A3E2NVB6_9SPHI</name>
<evidence type="ECO:0000256" key="4">
    <source>
        <dbReference type="ARBA" id="ARBA00022475"/>
    </source>
</evidence>
<dbReference type="PROSITE" id="PS52015">
    <property type="entry name" value="TONB_CTD"/>
    <property type="match status" value="1"/>
</dbReference>
<dbReference type="RefSeq" id="WP_117381844.1">
    <property type="nucleotide sequence ID" value="NZ_QWDE01000001.1"/>
</dbReference>
<keyword evidence="5" id="KW-0997">Cell inner membrane</keyword>
<dbReference type="SUPFAM" id="SSF74653">
    <property type="entry name" value="TolA/TonB C-terminal domain"/>
    <property type="match status" value="1"/>
</dbReference>
<evidence type="ECO:0000256" key="8">
    <source>
        <dbReference type="ARBA" id="ARBA00022989"/>
    </source>
</evidence>
<evidence type="ECO:0000313" key="14">
    <source>
        <dbReference type="Proteomes" id="UP000260823"/>
    </source>
</evidence>
<protein>
    <submittedName>
        <fullName evidence="13">Energy transducer TonB</fullName>
    </submittedName>
</protein>
<evidence type="ECO:0000259" key="12">
    <source>
        <dbReference type="PROSITE" id="PS52015"/>
    </source>
</evidence>
<evidence type="ECO:0000256" key="5">
    <source>
        <dbReference type="ARBA" id="ARBA00022519"/>
    </source>
</evidence>
<evidence type="ECO:0000256" key="10">
    <source>
        <dbReference type="SAM" id="MobiDB-lite"/>
    </source>
</evidence>
<keyword evidence="4" id="KW-1003">Cell membrane</keyword>
<evidence type="ECO:0000256" key="1">
    <source>
        <dbReference type="ARBA" id="ARBA00004383"/>
    </source>
</evidence>
<dbReference type="InterPro" id="IPR051045">
    <property type="entry name" value="TonB-dependent_transducer"/>
</dbReference>
<evidence type="ECO:0000256" key="11">
    <source>
        <dbReference type="SAM" id="Phobius"/>
    </source>
</evidence>
<comment type="similarity">
    <text evidence="2">Belongs to the TonB family.</text>
</comment>
<evidence type="ECO:0000256" key="9">
    <source>
        <dbReference type="ARBA" id="ARBA00023136"/>
    </source>
</evidence>
<dbReference type="NCBIfam" id="TIGR01352">
    <property type="entry name" value="tonB_Cterm"/>
    <property type="match status" value="1"/>
</dbReference>
<dbReference type="AlphaFoldDB" id="A0A3E2NVB6"/>
<organism evidence="13 14">
    <name type="scientific">Mucilaginibacter terrenus</name>
    <dbReference type="NCBI Taxonomy" id="2482727"/>
    <lineage>
        <taxon>Bacteria</taxon>
        <taxon>Pseudomonadati</taxon>
        <taxon>Bacteroidota</taxon>
        <taxon>Sphingobacteriia</taxon>
        <taxon>Sphingobacteriales</taxon>
        <taxon>Sphingobacteriaceae</taxon>
        <taxon>Mucilaginibacter</taxon>
    </lineage>
</organism>
<dbReference type="PANTHER" id="PTHR33446:SF2">
    <property type="entry name" value="PROTEIN TONB"/>
    <property type="match status" value="1"/>
</dbReference>